<protein>
    <submittedName>
        <fullName evidence="1">Uncharacterized protein</fullName>
    </submittedName>
</protein>
<evidence type="ECO:0000313" key="1">
    <source>
        <dbReference type="EMBL" id="CAH1419952.1"/>
    </source>
</evidence>
<feature type="non-terminal residue" evidence="1">
    <location>
        <position position="1"/>
    </location>
</feature>
<reference evidence="1 2" key="1">
    <citation type="submission" date="2022-01" db="EMBL/GenBank/DDBJ databases">
        <authorList>
            <person name="Xiong W."/>
            <person name="Schranz E."/>
        </authorList>
    </citation>
    <scope>NUCLEOTIDE SEQUENCE [LARGE SCALE GENOMIC DNA]</scope>
</reference>
<keyword evidence="2" id="KW-1185">Reference proteome</keyword>
<comment type="caution">
    <text evidence="1">The sequence shown here is derived from an EMBL/GenBank/DDBJ whole genome shotgun (WGS) entry which is preliminary data.</text>
</comment>
<gene>
    <name evidence="1" type="ORF">LVIROSA_LOCUS7449</name>
</gene>
<dbReference type="Proteomes" id="UP001157418">
    <property type="component" value="Unassembled WGS sequence"/>
</dbReference>
<organism evidence="1 2">
    <name type="scientific">Lactuca virosa</name>
    <dbReference type="NCBI Taxonomy" id="75947"/>
    <lineage>
        <taxon>Eukaryota</taxon>
        <taxon>Viridiplantae</taxon>
        <taxon>Streptophyta</taxon>
        <taxon>Embryophyta</taxon>
        <taxon>Tracheophyta</taxon>
        <taxon>Spermatophyta</taxon>
        <taxon>Magnoliopsida</taxon>
        <taxon>eudicotyledons</taxon>
        <taxon>Gunneridae</taxon>
        <taxon>Pentapetalae</taxon>
        <taxon>asterids</taxon>
        <taxon>campanulids</taxon>
        <taxon>Asterales</taxon>
        <taxon>Asteraceae</taxon>
        <taxon>Cichorioideae</taxon>
        <taxon>Cichorieae</taxon>
        <taxon>Lactucinae</taxon>
        <taxon>Lactuca</taxon>
    </lineage>
</organism>
<name>A0AAU9LZW2_9ASTR</name>
<proteinExistence type="predicted"/>
<evidence type="ECO:0000313" key="2">
    <source>
        <dbReference type="Proteomes" id="UP001157418"/>
    </source>
</evidence>
<accession>A0AAU9LZW2</accession>
<dbReference type="EMBL" id="CAKMRJ010000693">
    <property type="protein sequence ID" value="CAH1419952.1"/>
    <property type="molecule type" value="Genomic_DNA"/>
</dbReference>
<dbReference type="AlphaFoldDB" id="A0AAU9LZW2"/>
<sequence>KKLRSSSLTSRRPIPKRGQIMVRIAATAYHTVVSVFSKPPRTTTPMAKTFLREMKMNRSN</sequence>